<gene>
    <name evidence="10" type="ORF">LAX5112_00805</name>
</gene>
<evidence type="ECO:0000256" key="8">
    <source>
        <dbReference type="SAM" id="MobiDB-lite"/>
    </source>
</evidence>
<evidence type="ECO:0000313" key="11">
    <source>
        <dbReference type="Proteomes" id="UP000053235"/>
    </source>
</evidence>
<dbReference type="Proteomes" id="UP000053235">
    <property type="component" value="Unassembled WGS sequence"/>
</dbReference>
<evidence type="ECO:0000256" key="6">
    <source>
        <dbReference type="ARBA" id="ARBA00023136"/>
    </source>
</evidence>
<feature type="transmembrane region" description="Helical" evidence="7">
    <location>
        <begin position="12"/>
        <end position="38"/>
    </location>
</feature>
<evidence type="ECO:0000256" key="5">
    <source>
        <dbReference type="ARBA" id="ARBA00022989"/>
    </source>
</evidence>
<comment type="caution">
    <text evidence="7">Lacks conserved residue(s) required for the propagation of feature annotation.</text>
</comment>
<keyword evidence="5 7" id="KW-1133">Transmembrane helix</keyword>
<dbReference type="EMBL" id="CXWD01000003">
    <property type="protein sequence ID" value="CTQ65925.1"/>
    <property type="molecule type" value="Genomic_DNA"/>
</dbReference>
<dbReference type="InterPro" id="IPR055348">
    <property type="entry name" value="DctQ"/>
</dbReference>
<evidence type="ECO:0000256" key="1">
    <source>
        <dbReference type="ARBA" id="ARBA00004651"/>
    </source>
</evidence>
<accession>A0A0M6ZT29</accession>
<comment type="similarity">
    <text evidence="7">Belongs to the TRAP transporter small permease family.</text>
</comment>
<comment type="function">
    <text evidence="7">Part of the tripartite ATP-independent periplasmic (TRAP) transport system.</text>
</comment>
<dbReference type="GO" id="GO:0005886">
    <property type="term" value="C:plasma membrane"/>
    <property type="evidence" value="ECO:0007669"/>
    <property type="project" value="UniProtKB-SubCell"/>
</dbReference>
<keyword evidence="7" id="KW-0997">Cell inner membrane</keyword>
<evidence type="ECO:0000259" key="9">
    <source>
        <dbReference type="Pfam" id="PF04290"/>
    </source>
</evidence>
<keyword evidence="3" id="KW-1003">Cell membrane</keyword>
<keyword evidence="6 7" id="KW-0472">Membrane</keyword>
<dbReference type="RefSeq" id="WP_208981140.1">
    <property type="nucleotide sequence ID" value="NZ_CXWD01000003.1"/>
</dbReference>
<keyword evidence="11" id="KW-1185">Reference proteome</keyword>
<dbReference type="STRING" id="388408.LAX5112_00805"/>
<protein>
    <recommendedName>
        <fullName evidence="7">TRAP transporter small permease protein</fullName>
    </recommendedName>
</protein>
<evidence type="ECO:0000313" key="10">
    <source>
        <dbReference type="EMBL" id="CTQ65925.1"/>
    </source>
</evidence>
<dbReference type="Pfam" id="PF04290">
    <property type="entry name" value="DctQ"/>
    <property type="match status" value="1"/>
</dbReference>
<evidence type="ECO:0000256" key="4">
    <source>
        <dbReference type="ARBA" id="ARBA00022692"/>
    </source>
</evidence>
<dbReference type="GO" id="GO:0022857">
    <property type="term" value="F:transmembrane transporter activity"/>
    <property type="evidence" value="ECO:0007669"/>
    <property type="project" value="UniProtKB-UniRule"/>
</dbReference>
<proteinExistence type="inferred from homology"/>
<evidence type="ECO:0000256" key="3">
    <source>
        <dbReference type="ARBA" id="ARBA00022475"/>
    </source>
</evidence>
<keyword evidence="4 7" id="KW-0812">Transmembrane</keyword>
<feature type="domain" description="Tripartite ATP-independent periplasmic transporters DctQ component" evidence="9">
    <location>
        <begin position="34"/>
        <end position="169"/>
    </location>
</feature>
<sequence>MLRLLDTGLKALATAANWVAIGANAVGTLIVLGLVLVVNYDVVARGFFNAPFRGAVEVVQFSMVLIVFLQLPDVVRTSRLTRSDGLLTILGTTRPKLADTIRRVIDFASAVFMALVAYAIWPEFVEMYETKDFFGVPGIFTAPWWPIKLAIYLSAGLCTLLFLFKAFERLGKPSDDDSELGYSGPYFGQKNAPLPDEPAAEEKIQ</sequence>
<name>A0A0M6ZT29_9HYPH</name>
<organism evidence="10 11">
    <name type="scientific">Roseibium alexandrii</name>
    <dbReference type="NCBI Taxonomy" id="388408"/>
    <lineage>
        <taxon>Bacteria</taxon>
        <taxon>Pseudomonadati</taxon>
        <taxon>Pseudomonadota</taxon>
        <taxon>Alphaproteobacteria</taxon>
        <taxon>Hyphomicrobiales</taxon>
        <taxon>Stappiaceae</taxon>
        <taxon>Roseibium</taxon>
    </lineage>
</organism>
<feature type="region of interest" description="Disordered" evidence="8">
    <location>
        <begin position="174"/>
        <end position="205"/>
    </location>
</feature>
<reference evidence="11" key="1">
    <citation type="submission" date="2015-07" db="EMBL/GenBank/DDBJ databases">
        <authorList>
            <person name="Rodrigo-Torres Lidia"/>
            <person name="Arahal R.David."/>
        </authorList>
    </citation>
    <scope>NUCLEOTIDE SEQUENCE [LARGE SCALE GENOMIC DNA]</scope>
    <source>
        <strain evidence="11">CECT 5112</strain>
    </source>
</reference>
<feature type="transmembrane region" description="Helical" evidence="7">
    <location>
        <begin position="144"/>
        <end position="164"/>
    </location>
</feature>
<evidence type="ECO:0000256" key="2">
    <source>
        <dbReference type="ARBA" id="ARBA00022448"/>
    </source>
</evidence>
<evidence type="ECO:0000256" key="7">
    <source>
        <dbReference type="RuleBase" id="RU369079"/>
    </source>
</evidence>
<keyword evidence="2 7" id="KW-0813">Transport</keyword>
<dbReference type="AlphaFoldDB" id="A0A0M6ZT29"/>
<feature type="transmembrane region" description="Helical" evidence="7">
    <location>
        <begin position="104"/>
        <end position="124"/>
    </location>
</feature>
<comment type="subcellular location">
    <subcellularLocation>
        <location evidence="7">Cell inner membrane</location>
        <topology evidence="7">Multi-pass membrane protein</topology>
    </subcellularLocation>
    <subcellularLocation>
        <location evidence="1">Cell membrane</location>
        <topology evidence="1">Multi-pass membrane protein</topology>
    </subcellularLocation>
</comment>
<comment type="subunit">
    <text evidence="7">The complex comprises the extracytoplasmic solute receptor protein and the two transmembrane proteins.</text>
</comment>